<protein>
    <submittedName>
        <fullName evidence="4">D-isomer specific 2-hydroxyacid dehydrogenase NAD-binding protein</fullName>
        <ecNumber evidence="4">1.-.-.-</ecNumber>
    </submittedName>
</protein>
<feature type="domain" description="D-isomer specific 2-hydroxyacid dehydrogenase NAD-binding" evidence="3">
    <location>
        <begin position="108"/>
        <end position="287"/>
    </location>
</feature>
<dbReference type="EC" id="1.-.-.-" evidence="4"/>
<dbReference type="InterPro" id="IPR050223">
    <property type="entry name" value="D-isomer_2-hydroxyacid_DH"/>
</dbReference>
<evidence type="ECO:0000256" key="2">
    <source>
        <dbReference type="ARBA" id="ARBA00023027"/>
    </source>
</evidence>
<dbReference type="SUPFAM" id="SSF51735">
    <property type="entry name" value="NAD(P)-binding Rossmann-fold domains"/>
    <property type="match status" value="1"/>
</dbReference>
<dbReference type="Gene3D" id="3.40.50.720">
    <property type="entry name" value="NAD(P)-binding Rossmann-like Domain"/>
    <property type="match status" value="2"/>
</dbReference>
<reference evidence="4" key="2">
    <citation type="journal article" date="2014" name="ISME J.">
        <title>Microbial stratification in low pH oxic and suboxic macroscopic growths along an acid mine drainage.</title>
        <authorList>
            <person name="Mendez-Garcia C."/>
            <person name="Mesa V."/>
            <person name="Sprenger R.R."/>
            <person name="Richter M."/>
            <person name="Diez M.S."/>
            <person name="Solano J."/>
            <person name="Bargiela R."/>
            <person name="Golyshina O.V."/>
            <person name="Manteca A."/>
            <person name="Ramos J.L."/>
            <person name="Gallego J.R."/>
            <person name="Llorente I."/>
            <person name="Martins Dos Santos V.A."/>
            <person name="Jensen O.N."/>
            <person name="Pelaez A.I."/>
            <person name="Sanchez J."/>
            <person name="Ferrer M."/>
        </authorList>
    </citation>
    <scope>NUCLEOTIDE SEQUENCE</scope>
</reference>
<reference evidence="4" key="1">
    <citation type="submission" date="2013-08" db="EMBL/GenBank/DDBJ databases">
        <authorList>
            <person name="Mendez C."/>
            <person name="Richter M."/>
            <person name="Ferrer M."/>
            <person name="Sanchez J."/>
        </authorList>
    </citation>
    <scope>NUCLEOTIDE SEQUENCE</scope>
</reference>
<gene>
    <name evidence="4" type="ORF">B1B_17010</name>
</gene>
<dbReference type="GO" id="GO:0051287">
    <property type="term" value="F:NAD binding"/>
    <property type="evidence" value="ECO:0007669"/>
    <property type="project" value="InterPro"/>
</dbReference>
<evidence type="ECO:0000256" key="1">
    <source>
        <dbReference type="ARBA" id="ARBA00023002"/>
    </source>
</evidence>
<evidence type="ECO:0000313" key="4">
    <source>
        <dbReference type="EMBL" id="EQD34946.1"/>
    </source>
</evidence>
<dbReference type="GO" id="GO:0016618">
    <property type="term" value="F:hydroxypyruvate reductase [NAD(P)H] activity"/>
    <property type="evidence" value="ECO:0007669"/>
    <property type="project" value="TreeGrafter"/>
</dbReference>
<dbReference type="AlphaFoldDB" id="T0YHM6"/>
<dbReference type="InterPro" id="IPR036291">
    <property type="entry name" value="NAD(P)-bd_dom_sf"/>
</dbReference>
<keyword evidence="1 4" id="KW-0560">Oxidoreductase</keyword>
<proteinExistence type="predicted"/>
<dbReference type="PANTHER" id="PTHR10996:SF178">
    <property type="entry name" value="2-HYDROXYACID DEHYDROGENASE YGL185C-RELATED"/>
    <property type="match status" value="1"/>
</dbReference>
<accession>T0YHM6</accession>
<dbReference type="GO" id="GO:0005829">
    <property type="term" value="C:cytosol"/>
    <property type="evidence" value="ECO:0007669"/>
    <property type="project" value="TreeGrafter"/>
</dbReference>
<dbReference type="PANTHER" id="PTHR10996">
    <property type="entry name" value="2-HYDROXYACID DEHYDROGENASE-RELATED"/>
    <property type="match status" value="1"/>
</dbReference>
<dbReference type="SUPFAM" id="SSF52283">
    <property type="entry name" value="Formate/glycerate dehydrogenase catalytic domain-like"/>
    <property type="match status" value="1"/>
</dbReference>
<comment type="caution">
    <text evidence="4">The sequence shown here is derived from an EMBL/GenBank/DDBJ whole genome shotgun (WGS) entry which is preliminary data.</text>
</comment>
<dbReference type="EMBL" id="AUZY01011350">
    <property type="protein sequence ID" value="EQD34946.1"/>
    <property type="molecule type" value="Genomic_DNA"/>
</dbReference>
<dbReference type="InterPro" id="IPR006140">
    <property type="entry name" value="D-isomer_DH_NAD-bd"/>
</dbReference>
<dbReference type="Pfam" id="PF02826">
    <property type="entry name" value="2-Hacid_dh_C"/>
    <property type="match status" value="1"/>
</dbReference>
<evidence type="ECO:0000259" key="3">
    <source>
        <dbReference type="Pfam" id="PF02826"/>
    </source>
</evidence>
<keyword evidence="2" id="KW-0520">NAD</keyword>
<sequence>MPGDVPRLLVTVPPRPTIDEAFREVLPDVPWTYLSASPGRPLDRVEALLVGSPDREFGSFDPARLPQLRFVQRLFTGLDGFPFDRFPAGVRVAGNVGGYAPFVAEHAVALALAVARATRAGFERVAAGALRPAPFQTSLRGRTAVLLGYGAIGREIARRLEGFGMRRIGVNRSGRASPGVDRVYPAEDLDAALTEADLLFEARPLTRATRGSLDAGRFARMPDDAIFVNVGRAGTVVEADLYHHLVTHPTFRAALDVWWDEDYAAGRLATGHPWATLPNFLGTPHSAAILGDAERYGIRRALANLRRFFDGTTPPTSPSAWSTWASGAAV</sequence>
<dbReference type="GO" id="GO:0030267">
    <property type="term" value="F:glyoxylate reductase (NADPH) activity"/>
    <property type="evidence" value="ECO:0007669"/>
    <property type="project" value="TreeGrafter"/>
</dbReference>
<name>T0YHM6_9ZZZZ</name>
<organism evidence="4">
    <name type="scientific">mine drainage metagenome</name>
    <dbReference type="NCBI Taxonomy" id="410659"/>
    <lineage>
        <taxon>unclassified sequences</taxon>
        <taxon>metagenomes</taxon>
        <taxon>ecological metagenomes</taxon>
    </lineage>
</organism>